<evidence type="ECO:0000256" key="1">
    <source>
        <dbReference type="ARBA" id="ARBA00022679"/>
    </source>
</evidence>
<organism evidence="3 4">
    <name type="scientific">Pseudomonas maioricensis</name>
    <dbReference type="NCBI Taxonomy" id="1766623"/>
    <lineage>
        <taxon>Bacteria</taxon>
        <taxon>Pseudomonadati</taxon>
        <taxon>Pseudomonadota</taxon>
        <taxon>Gammaproteobacteria</taxon>
        <taxon>Pseudomonadales</taxon>
        <taxon>Pseudomonadaceae</taxon>
        <taxon>Pseudomonas</taxon>
    </lineage>
</organism>
<proteinExistence type="predicted"/>
<keyword evidence="1" id="KW-0808">Transferase</keyword>
<evidence type="ECO:0000259" key="2">
    <source>
        <dbReference type="PROSITE" id="PS51186"/>
    </source>
</evidence>
<dbReference type="PANTHER" id="PTHR13947:SF37">
    <property type="entry name" value="LD18367P"/>
    <property type="match status" value="1"/>
</dbReference>
<dbReference type="Pfam" id="PF00583">
    <property type="entry name" value="Acetyltransf_1"/>
    <property type="match status" value="1"/>
</dbReference>
<reference evidence="3 4" key="1">
    <citation type="submission" date="2015-12" db="EMBL/GenBank/DDBJ databases">
        <title>Phylogenomics in the description of a new species in the Pseudomonas syringae group.</title>
        <authorList>
            <person name="Busquets A."/>
            <person name="Gomila M."/>
            <person name="Beiki F."/>
            <person name="Rahimian H."/>
            <person name="Mulet M."/>
            <person name="Sanchez D."/>
            <person name="Garcia-Valdes E."/>
            <person name="Lalucat J."/>
        </authorList>
    </citation>
    <scope>NUCLEOTIDE SEQUENCE [LARGE SCALE GENOMIC DNA]</scope>
    <source>
        <strain evidence="3 4">S25</strain>
    </source>
</reference>
<dbReference type="PANTHER" id="PTHR13947">
    <property type="entry name" value="GNAT FAMILY N-ACETYLTRANSFERASE"/>
    <property type="match status" value="1"/>
</dbReference>
<accession>A0ABS9ZMB0</accession>
<dbReference type="Gene3D" id="3.40.630.30">
    <property type="match status" value="1"/>
</dbReference>
<dbReference type="CDD" id="cd04301">
    <property type="entry name" value="NAT_SF"/>
    <property type="match status" value="1"/>
</dbReference>
<dbReference type="PROSITE" id="PS51186">
    <property type="entry name" value="GNAT"/>
    <property type="match status" value="1"/>
</dbReference>
<dbReference type="RefSeq" id="WP_243245991.1">
    <property type="nucleotide sequence ID" value="NZ_LOHG01000005.1"/>
</dbReference>
<evidence type="ECO:0000313" key="3">
    <source>
        <dbReference type="EMBL" id="MCI8210023.1"/>
    </source>
</evidence>
<protein>
    <submittedName>
        <fullName evidence="3">Acetyltransferase</fullName>
    </submittedName>
</protein>
<name>A0ABS9ZMB0_9PSED</name>
<comment type="caution">
    <text evidence="3">The sequence shown here is derived from an EMBL/GenBank/DDBJ whole genome shotgun (WGS) entry which is preliminary data.</text>
</comment>
<dbReference type="InterPro" id="IPR050769">
    <property type="entry name" value="NAT_camello-type"/>
</dbReference>
<dbReference type="InterPro" id="IPR000182">
    <property type="entry name" value="GNAT_dom"/>
</dbReference>
<sequence length="153" mass="17346">MNHVDIQLITALPPQIQALEKQATAEGFRFLTRLIEEWQTGANRFEVQGECLMAAYLEDRLVGIGGLTRDPFAGEDIGRLRRVYIAREARNQNIGKRLVNQLVVYATEHFRMVRLSTDHPDAAAFYLRCGFQPLDDDHATHVQLLRNANGADL</sequence>
<dbReference type="InterPro" id="IPR016181">
    <property type="entry name" value="Acyl_CoA_acyltransferase"/>
</dbReference>
<dbReference type="EMBL" id="LOHG01000005">
    <property type="protein sequence ID" value="MCI8210023.1"/>
    <property type="molecule type" value="Genomic_DNA"/>
</dbReference>
<gene>
    <name evidence="3" type="ORF">AUC61_10800</name>
</gene>
<dbReference type="Proteomes" id="UP001320513">
    <property type="component" value="Unassembled WGS sequence"/>
</dbReference>
<keyword evidence="4" id="KW-1185">Reference proteome</keyword>
<dbReference type="SUPFAM" id="SSF55729">
    <property type="entry name" value="Acyl-CoA N-acyltransferases (Nat)"/>
    <property type="match status" value="1"/>
</dbReference>
<feature type="domain" description="N-acetyltransferase" evidence="2">
    <location>
        <begin position="4"/>
        <end position="149"/>
    </location>
</feature>
<evidence type="ECO:0000313" key="4">
    <source>
        <dbReference type="Proteomes" id="UP001320513"/>
    </source>
</evidence>